<dbReference type="OrthoDB" id="3211671at2759"/>
<evidence type="ECO:0008006" key="3">
    <source>
        <dbReference type="Google" id="ProtNLM"/>
    </source>
</evidence>
<dbReference type="STRING" id="50990.A0A4Y7PKD4"/>
<reference evidence="1 2" key="1">
    <citation type="submission" date="2018-06" db="EMBL/GenBank/DDBJ databases">
        <title>A transcriptomic atlas of mushroom development highlights an independent origin of complex multicellularity.</title>
        <authorList>
            <consortium name="DOE Joint Genome Institute"/>
            <person name="Krizsan K."/>
            <person name="Almasi E."/>
            <person name="Merenyi Z."/>
            <person name="Sahu N."/>
            <person name="Viragh M."/>
            <person name="Koszo T."/>
            <person name="Mondo S."/>
            <person name="Kiss B."/>
            <person name="Balint B."/>
            <person name="Kues U."/>
            <person name="Barry K."/>
            <person name="Hegedus J.C."/>
            <person name="Henrissat B."/>
            <person name="Johnson J."/>
            <person name="Lipzen A."/>
            <person name="Ohm R."/>
            <person name="Nagy I."/>
            <person name="Pangilinan J."/>
            <person name="Yan J."/>
            <person name="Xiong Y."/>
            <person name="Grigoriev I.V."/>
            <person name="Hibbett D.S."/>
            <person name="Nagy L.G."/>
        </authorList>
    </citation>
    <scope>NUCLEOTIDE SEQUENCE [LARGE SCALE GENOMIC DNA]</scope>
    <source>
        <strain evidence="1 2">SZMC22713</strain>
    </source>
</reference>
<name>A0A4Y7PKD4_9AGAM</name>
<accession>A0A4Y7PKD4</accession>
<dbReference type="VEuPathDB" id="FungiDB:BD410DRAFT_690077"/>
<organism evidence="1 2">
    <name type="scientific">Rickenella mellea</name>
    <dbReference type="NCBI Taxonomy" id="50990"/>
    <lineage>
        <taxon>Eukaryota</taxon>
        <taxon>Fungi</taxon>
        <taxon>Dikarya</taxon>
        <taxon>Basidiomycota</taxon>
        <taxon>Agaricomycotina</taxon>
        <taxon>Agaricomycetes</taxon>
        <taxon>Hymenochaetales</taxon>
        <taxon>Rickenellaceae</taxon>
        <taxon>Rickenella</taxon>
    </lineage>
</organism>
<feature type="non-terminal residue" evidence="1">
    <location>
        <position position="108"/>
    </location>
</feature>
<gene>
    <name evidence="1" type="ORF">BD410DRAFT_690077</name>
</gene>
<proteinExistence type="predicted"/>
<dbReference type="SUPFAM" id="SSF54160">
    <property type="entry name" value="Chromo domain-like"/>
    <property type="match status" value="1"/>
</dbReference>
<evidence type="ECO:0000313" key="2">
    <source>
        <dbReference type="Proteomes" id="UP000294933"/>
    </source>
</evidence>
<feature type="non-terminal residue" evidence="1">
    <location>
        <position position="1"/>
    </location>
</feature>
<keyword evidence="2" id="KW-1185">Reference proteome</keyword>
<dbReference type="InterPro" id="IPR016197">
    <property type="entry name" value="Chromo-like_dom_sf"/>
</dbReference>
<protein>
    <recommendedName>
        <fullName evidence="3">Chromo domain-containing protein</fullName>
    </recommendedName>
</protein>
<evidence type="ECO:0000313" key="1">
    <source>
        <dbReference type="EMBL" id="TDL15857.1"/>
    </source>
</evidence>
<dbReference type="AlphaFoldDB" id="A0A4Y7PKD4"/>
<dbReference type="Proteomes" id="UP000294933">
    <property type="component" value="Unassembled WGS sequence"/>
</dbReference>
<dbReference type="EMBL" id="ML170260">
    <property type="protein sequence ID" value="TDL15857.1"/>
    <property type="molecule type" value="Genomic_DNA"/>
</dbReference>
<sequence>SFKLRLPSELRQRGTHPGFHASLLRIHVPNDDRRFPGRQLHQILGFGEKPTEWEVDKITAHSGKGPTAIFHVLWKSGDKTWLPHMEVKHLEAVTQYLEAMGVQSVAAL</sequence>